<dbReference type="GO" id="GO:0098552">
    <property type="term" value="C:side of membrane"/>
    <property type="evidence" value="ECO:0007669"/>
    <property type="project" value="UniProtKB-KW"/>
</dbReference>
<dbReference type="GO" id="GO:0012505">
    <property type="term" value="C:endomembrane system"/>
    <property type="evidence" value="ECO:0007669"/>
    <property type="project" value="UniProtKB-SubCell"/>
</dbReference>
<proteinExistence type="inferred from homology"/>
<reference evidence="13" key="1">
    <citation type="submission" date="2015-07" db="EMBL/GenBank/DDBJ databases">
        <title>Transcriptome Assembly of Anthurium amnicola.</title>
        <authorList>
            <person name="Suzuki J."/>
        </authorList>
    </citation>
    <scope>NUCLEOTIDE SEQUENCE</scope>
</reference>
<evidence type="ECO:0000259" key="12">
    <source>
        <dbReference type="PROSITE" id="PS51485"/>
    </source>
</evidence>
<dbReference type="AlphaFoldDB" id="A0A1D1YAL9"/>
<feature type="signal peptide" evidence="11">
    <location>
        <begin position="1"/>
        <end position="36"/>
    </location>
</feature>
<dbReference type="CDD" id="cd11019">
    <property type="entry name" value="OsENODL1_like"/>
    <property type="match status" value="1"/>
</dbReference>
<name>A0A1D1YAL9_9ARAE</name>
<dbReference type="PANTHER" id="PTHR33021:SF289">
    <property type="entry name" value="EARLY NODULIN-LIKE PROTEIN 5-RELATED"/>
    <property type="match status" value="1"/>
</dbReference>
<dbReference type="PROSITE" id="PS51485">
    <property type="entry name" value="PHYTOCYANIN"/>
    <property type="match status" value="1"/>
</dbReference>
<evidence type="ECO:0000256" key="8">
    <source>
        <dbReference type="ARBA" id="ARBA00035011"/>
    </source>
</evidence>
<dbReference type="InterPro" id="IPR003245">
    <property type="entry name" value="Phytocyanin_dom"/>
</dbReference>
<keyword evidence="6" id="KW-0325">Glycoprotein</keyword>
<gene>
    <name evidence="13" type="primary">At2g25060_7</name>
    <name evidence="13" type="ORF">g.17431</name>
</gene>
<evidence type="ECO:0000313" key="13">
    <source>
        <dbReference type="EMBL" id="JAT51685.1"/>
    </source>
</evidence>
<keyword evidence="7" id="KW-0449">Lipoprotein</keyword>
<dbReference type="GO" id="GO:0009055">
    <property type="term" value="F:electron transfer activity"/>
    <property type="evidence" value="ECO:0007669"/>
    <property type="project" value="InterPro"/>
</dbReference>
<dbReference type="FunFam" id="2.60.40.420:FF:000010">
    <property type="entry name" value="Early nodulin-like protein 1"/>
    <property type="match status" value="1"/>
</dbReference>
<dbReference type="SUPFAM" id="SSF49503">
    <property type="entry name" value="Cupredoxins"/>
    <property type="match status" value="1"/>
</dbReference>
<sequence>MAPAETFAPFGATASCKASLLLLILLSAIGFLSVCALDFEVGDDKGWEVPPSKNAQFYNEWASMNRFRVDDTLVFKYKKDSVMVVTEGDYESCNSSHPTFFDNKGMTEVQLDHSGAFYFISGNAGHCQMGQKMIVRVLSGTDELGSSSSQANQTGTTPSGPSSGATAMPAGRLLSPFGWLFLMVGPFFF</sequence>
<dbReference type="InterPro" id="IPR041846">
    <property type="entry name" value="ENL_dom"/>
</dbReference>
<dbReference type="PANTHER" id="PTHR33021">
    <property type="entry name" value="BLUE COPPER PROTEIN"/>
    <property type="match status" value="1"/>
</dbReference>
<dbReference type="GO" id="GO:0005886">
    <property type="term" value="C:plasma membrane"/>
    <property type="evidence" value="ECO:0007669"/>
    <property type="project" value="TreeGrafter"/>
</dbReference>
<comment type="similarity">
    <text evidence="8">Belongs to the early nodulin-like (ENODL) family.</text>
</comment>
<evidence type="ECO:0000256" key="1">
    <source>
        <dbReference type="ARBA" id="ARBA00004589"/>
    </source>
</evidence>
<feature type="domain" description="Phytocyanin" evidence="12">
    <location>
        <begin position="37"/>
        <end position="139"/>
    </location>
</feature>
<dbReference type="InterPro" id="IPR008972">
    <property type="entry name" value="Cupredoxin"/>
</dbReference>
<keyword evidence="4" id="KW-0472">Membrane</keyword>
<keyword evidence="5" id="KW-1015">Disulfide bond</keyword>
<dbReference type="Gene3D" id="2.60.40.420">
    <property type="entry name" value="Cupredoxins - blue copper proteins"/>
    <property type="match status" value="1"/>
</dbReference>
<evidence type="ECO:0000256" key="9">
    <source>
        <dbReference type="ARBA" id="ARBA00037868"/>
    </source>
</evidence>
<evidence type="ECO:0000256" key="7">
    <source>
        <dbReference type="ARBA" id="ARBA00023288"/>
    </source>
</evidence>
<protein>
    <submittedName>
        <fullName evidence="13">Early nodulin-like protein 1</fullName>
    </submittedName>
</protein>
<evidence type="ECO:0000256" key="6">
    <source>
        <dbReference type="ARBA" id="ARBA00023180"/>
    </source>
</evidence>
<evidence type="ECO:0000256" key="3">
    <source>
        <dbReference type="ARBA" id="ARBA00022729"/>
    </source>
</evidence>
<evidence type="ECO:0000256" key="2">
    <source>
        <dbReference type="ARBA" id="ARBA00022622"/>
    </source>
</evidence>
<feature type="chain" id="PRO_5008900054" evidence="11">
    <location>
        <begin position="37"/>
        <end position="189"/>
    </location>
</feature>
<evidence type="ECO:0000256" key="11">
    <source>
        <dbReference type="SAM" id="SignalP"/>
    </source>
</evidence>
<feature type="region of interest" description="Disordered" evidence="10">
    <location>
        <begin position="144"/>
        <end position="167"/>
    </location>
</feature>
<evidence type="ECO:0000256" key="4">
    <source>
        <dbReference type="ARBA" id="ARBA00023136"/>
    </source>
</evidence>
<dbReference type="Pfam" id="PF02298">
    <property type="entry name" value="Cu_bind_like"/>
    <property type="match status" value="1"/>
</dbReference>
<feature type="compositionally biased region" description="Polar residues" evidence="10">
    <location>
        <begin position="144"/>
        <end position="165"/>
    </location>
</feature>
<accession>A0A1D1YAL9</accession>
<keyword evidence="2" id="KW-0336">GPI-anchor</keyword>
<keyword evidence="3 11" id="KW-0732">Signal</keyword>
<comment type="subcellular location">
    <subcellularLocation>
        <location evidence="9">Endomembrane system</location>
        <topology evidence="9">Lipid-anchor</topology>
    </subcellularLocation>
    <subcellularLocation>
        <location evidence="1">Membrane</location>
        <topology evidence="1">Lipid-anchor</topology>
        <topology evidence="1">GPI-anchor</topology>
    </subcellularLocation>
</comment>
<dbReference type="EMBL" id="GDJX01016251">
    <property type="protein sequence ID" value="JAT51685.1"/>
    <property type="molecule type" value="Transcribed_RNA"/>
</dbReference>
<evidence type="ECO:0000256" key="5">
    <source>
        <dbReference type="ARBA" id="ARBA00023157"/>
    </source>
</evidence>
<evidence type="ECO:0000256" key="10">
    <source>
        <dbReference type="SAM" id="MobiDB-lite"/>
    </source>
</evidence>
<dbReference type="InterPro" id="IPR039391">
    <property type="entry name" value="Phytocyanin-like"/>
</dbReference>
<organism evidence="13">
    <name type="scientific">Anthurium amnicola</name>
    <dbReference type="NCBI Taxonomy" id="1678845"/>
    <lineage>
        <taxon>Eukaryota</taxon>
        <taxon>Viridiplantae</taxon>
        <taxon>Streptophyta</taxon>
        <taxon>Embryophyta</taxon>
        <taxon>Tracheophyta</taxon>
        <taxon>Spermatophyta</taxon>
        <taxon>Magnoliopsida</taxon>
        <taxon>Liliopsida</taxon>
        <taxon>Araceae</taxon>
        <taxon>Pothoideae</taxon>
        <taxon>Potheae</taxon>
        <taxon>Anthurium</taxon>
    </lineage>
</organism>